<dbReference type="AlphaFoldDB" id="A0A0F9PAT1"/>
<evidence type="ECO:0000313" key="1">
    <source>
        <dbReference type="EMBL" id="KKN21632.1"/>
    </source>
</evidence>
<dbReference type="EMBL" id="LAZR01003131">
    <property type="protein sequence ID" value="KKN21632.1"/>
    <property type="molecule type" value="Genomic_DNA"/>
</dbReference>
<name>A0A0F9PAT1_9ZZZZ</name>
<reference evidence="1" key="1">
    <citation type="journal article" date="2015" name="Nature">
        <title>Complex archaea that bridge the gap between prokaryotes and eukaryotes.</title>
        <authorList>
            <person name="Spang A."/>
            <person name="Saw J.H."/>
            <person name="Jorgensen S.L."/>
            <person name="Zaremba-Niedzwiedzka K."/>
            <person name="Martijn J."/>
            <person name="Lind A.E."/>
            <person name="van Eijk R."/>
            <person name="Schleper C."/>
            <person name="Guy L."/>
            <person name="Ettema T.J."/>
        </authorList>
    </citation>
    <scope>NUCLEOTIDE SEQUENCE</scope>
</reference>
<gene>
    <name evidence="1" type="ORF">LCGC14_0923440</name>
</gene>
<protein>
    <submittedName>
        <fullName evidence="1">Uncharacterized protein</fullName>
    </submittedName>
</protein>
<sequence>MTNEEEERQYYLKYFGFDPVKDKLINTNRYHYEDLYLRRIKAIHNIVQ</sequence>
<proteinExistence type="predicted"/>
<comment type="caution">
    <text evidence="1">The sequence shown here is derived from an EMBL/GenBank/DDBJ whole genome shotgun (WGS) entry which is preliminary data.</text>
</comment>
<organism evidence="1">
    <name type="scientific">marine sediment metagenome</name>
    <dbReference type="NCBI Taxonomy" id="412755"/>
    <lineage>
        <taxon>unclassified sequences</taxon>
        <taxon>metagenomes</taxon>
        <taxon>ecological metagenomes</taxon>
    </lineage>
</organism>
<accession>A0A0F9PAT1</accession>